<comment type="caution">
    <text evidence="6">The sequence shown here is derived from an EMBL/GenBank/DDBJ whole genome shotgun (WGS) entry which is preliminary data.</text>
</comment>
<dbReference type="GO" id="GO:0030313">
    <property type="term" value="C:cell envelope"/>
    <property type="evidence" value="ECO:0007669"/>
    <property type="project" value="UniProtKB-SubCell"/>
</dbReference>
<dbReference type="CDD" id="cd01536">
    <property type="entry name" value="PBP1_ABC_sugar_binding-like"/>
    <property type="match status" value="1"/>
</dbReference>
<organism evidence="6 7">
    <name type="scientific">Streptomyces fuscichromogenes</name>
    <dbReference type="NCBI Taxonomy" id="1324013"/>
    <lineage>
        <taxon>Bacteria</taxon>
        <taxon>Bacillati</taxon>
        <taxon>Actinomycetota</taxon>
        <taxon>Actinomycetes</taxon>
        <taxon>Kitasatosporales</taxon>
        <taxon>Streptomycetaceae</taxon>
        <taxon>Streptomyces</taxon>
    </lineage>
</organism>
<dbReference type="InterPro" id="IPR028082">
    <property type="entry name" value="Peripla_BP_I"/>
</dbReference>
<comment type="similarity">
    <text evidence="2">Belongs to the bacterial solute-binding protein 2 family.</text>
</comment>
<dbReference type="Pfam" id="PF13407">
    <property type="entry name" value="Peripla_BP_4"/>
    <property type="match status" value="1"/>
</dbReference>
<gene>
    <name evidence="6" type="primary">rbsB</name>
    <name evidence="6" type="ORF">GCM10011578_019960</name>
</gene>
<reference evidence="6" key="1">
    <citation type="journal article" date="2014" name="Int. J. Syst. Evol. Microbiol.">
        <title>Complete genome sequence of Corynebacterium casei LMG S-19264T (=DSM 44701T), isolated from a smear-ripened cheese.</title>
        <authorList>
            <consortium name="US DOE Joint Genome Institute (JGI-PGF)"/>
            <person name="Walter F."/>
            <person name="Albersmeier A."/>
            <person name="Kalinowski J."/>
            <person name="Ruckert C."/>
        </authorList>
    </citation>
    <scope>NUCLEOTIDE SEQUENCE</scope>
    <source>
        <strain evidence="6">CGMCC 4.7110</strain>
    </source>
</reference>
<sequence>MPGTVRTRRALAAFGLVAGLALGGCAFDSTRASDDDGPLVIGFVNGGTTRFHTCLQRAVVKTARDNFARIITADSHQDAARELSNIEDMIARKVGVIVIQTVSTDALEKDIAKARSAHIPVFLTSVDADPSDILGAVVVDLKEVGELDAGWIADAAAGRQVRVGVVAGAPGAASDLLVGGFTKALPANAKVVADQPGMFDAAKAKSVAASMIKAHPDLDYAFVANEEMAFGARKAFDAAGATGVQIVTVNGTDEGLAALKDGRFAATVSNSAADMGQLAVENTIALLRDEKADKIAKARIRLVTKDNADIAPVYCPTDD</sequence>
<dbReference type="RefSeq" id="WP_189262274.1">
    <property type="nucleotide sequence ID" value="NZ_BMML01000004.1"/>
</dbReference>
<evidence type="ECO:0000256" key="4">
    <source>
        <dbReference type="SAM" id="SignalP"/>
    </source>
</evidence>
<feature type="domain" description="Periplasmic binding protein" evidence="5">
    <location>
        <begin position="47"/>
        <end position="290"/>
    </location>
</feature>
<reference evidence="6" key="2">
    <citation type="submission" date="2020-09" db="EMBL/GenBank/DDBJ databases">
        <authorList>
            <person name="Sun Q."/>
            <person name="Zhou Y."/>
        </authorList>
    </citation>
    <scope>NUCLEOTIDE SEQUENCE</scope>
    <source>
        <strain evidence="6">CGMCC 4.7110</strain>
    </source>
</reference>
<dbReference type="GO" id="GO:0030246">
    <property type="term" value="F:carbohydrate binding"/>
    <property type="evidence" value="ECO:0007669"/>
    <property type="project" value="UniProtKB-ARBA"/>
</dbReference>
<evidence type="ECO:0000313" key="7">
    <source>
        <dbReference type="Proteomes" id="UP000653411"/>
    </source>
</evidence>
<proteinExistence type="inferred from homology"/>
<comment type="subcellular location">
    <subcellularLocation>
        <location evidence="1">Cell envelope</location>
    </subcellularLocation>
</comment>
<evidence type="ECO:0000256" key="2">
    <source>
        <dbReference type="ARBA" id="ARBA00007639"/>
    </source>
</evidence>
<protein>
    <submittedName>
        <fullName evidence="6">D-ribose ABC transporter substrate-binding protein</fullName>
    </submittedName>
</protein>
<keyword evidence="7" id="KW-1185">Reference proteome</keyword>
<keyword evidence="3 4" id="KW-0732">Signal</keyword>
<dbReference type="InterPro" id="IPR025997">
    <property type="entry name" value="SBP_2_dom"/>
</dbReference>
<feature type="signal peptide" evidence="4">
    <location>
        <begin position="1"/>
        <end position="26"/>
    </location>
</feature>
<dbReference type="PANTHER" id="PTHR46847">
    <property type="entry name" value="D-ALLOSE-BINDING PERIPLASMIC PROTEIN-RELATED"/>
    <property type="match status" value="1"/>
</dbReference>
<dbReference type="PANTHER" id="PTHR46847:SF1">
    <property type="entry name" value="D-ALLOSE-BINDING PERIPLASMIC PROTEIN-RELATED"/>
    <property type="match status" value="1"/>
</dbReference>
<dbReference type="EMBL" id="BMML01000004">
    <property type="protein sequence ID" value="GGM98876.1"/>
    <property type="molecule type" value="Genomic_DNA"/>
</dbReference>
<evidence type="ECO:0000313" key="6">
    <source>
        <dbReference type="EMBL" id="GGM98876.1"/>
    </source>
</evidence>
<dbReference type="SUPFAM" id="SSF53822">
    <property type="entry name" value="Periplasmic binding protein-like I"/>
    <property type="match status" value="1"/>
</dbReference>
<dbReference type="AlphaFoldDB" id="A0A917XA10"/>
<feature type="chain" id="PRO_5038427556" evidence="4">
    <location>
        <begin position="27"/>
        <end position="319"/>
    </location>
</feature>
<evidence type="ECO:0000256" key="1">
    <source>
        <dbReference type="ARBA" id="ARBA00004196"/>
    </source>
</evidence>
<accession>A0A917XA10</accession>
<evidence type="ECO:0000259" key="5">
    <source>
        <dbReference type="Pfam" id="PF13407"/>
    </source>
</evidence>
<name>A0A917XA10_9ACTN</name>
<dbReference type="Proteomes" id="UP000653411">
    <property type="component" value="Unassembled WGS sequence"/>
</dbReference>
<dbReference type="Gene3D" id="3.40.50.2300">
    <property type="match status" value="2"/>
</dbReference>
<dbReference type="PROSITE" id="PS51257">
    <property type="entry name" value="PROKAR_LIPOPROTEIN"/>
    <property type="match status" value="1"/>
</dbReference>
<evidence type="ECO:0000256" key="3">
    <source>
        <dbReference type="ARBA" id="ARBA00022729"/>
    </source>
</evidence>